<dbReference type="AlphaFoldDB" id="A0AAD7UNY3"/>
<sequence length="227" mass="25947">MADPPRWEWEEDMLYEVPPRRCKCMRAECSAIEEETKFAACAKCGVKFCSRECLVADWKGGVHKSMCGPLKVLRSGFSKELRRSTVLKVVVRIRMYAFPFFLCHKRQSSGGALFVQSNQLLEDFYFEPNVNRYGERTNRSVHVSFITPEEFDEVGGYDFELALARAALRRAVAANPRDQDVVALMKFRCGYVCVVVLPICPDVRICRNLASDYLDKPPALQLNLDEL</sequence>
<gene>
    <name evidence="1" type="ORF">CTAYLR_007203</name>
</gene>
<organism evidence="1 2">
    <name type="scientific">Chrysophaeum taylorii</name>
    <dbReference type="NCBI Taxonomy" id="2483200"/>
    <lineage>
        <taxon>Eukaryota</taxon>
        <taxon>Sar</taxon>
        <taxon>Stramenopiles</taxon>
        <taxon>Ochrophyta</taxon>
        <taxon>Pelagophyceae</taxon>
        <taxon>Pelagomonadales</taxon>
        <taxon>Pelagomonadaceae</taxon>
        <taxon>Chrysophaeum</taxon>
    </lineage>
</organism>
<name>A0AAD7UNY3_9STRA</name>
<accession>A0AAD7UNY3</accession>
<evidence type="ECO:0000313" key="1">
    <source>
        <dbReference type="EMBL" id="KAJ8612578.1"/>
    </source>
</evidence>
<evidence type="ECO:0000313" key="2">
    <source>
        <dbReference type="Proteomes" id="UP001230188"/>
    </source>
</evidence>
<protein>
    <recommendedName>
        <fullName evidence="3">MYND-type domain-containing protein</fullName>
    </recommendedName>
</protein>
<keyword evidence="2" id="KW-1185">Reference proteome</keyword>
<evidence type="ECO:0008006" key="3">
    <source>
        <dbReference type="Google" id="ProtNLM"/>
    </source>
</evidence>
<dbReference type="Gene3D" id="6.10.140.2220">
    <property type="match status" value="1"/>
</dbReference>
<reference evidence="1" key="1">
    <citation type="submission" date="2023-01" db="EMBL/GenBank/DDBJ databases">
        <title>Metagenome sequencing of chrysophaentin producing Chrysophaeum taylorii.</title>
        <authorList>
            <person name="Davison J."/>
            <person name="Bewley C."/>
        </authorList>
    </citation>
    <scope>NUCLEOTIDE SEQUENCE</scope>
    <source>
        <strain evidence="1">NIES-1699</strain>
    </source>
</reference>
<proteinExistence type="predicted"/>
<comment type="caution">
    <text evidence="1">The sequence shown here is derived from an EMBL/GenBank/DDBJ whole genome shotgun (WGS) entry which is preliminary data.</text>
</comment>
<dbReference type="Proteomes" id="UP001230188">
    <property type="component" value="Unassembled WGS sequence"/>
</dbReference>
<dbReference type="EMBL" id="JAQMWT010000046">
    <property type="protein sequence ID" value="KAJ8612578.1"/>
    <property type="molecule type" value="Genomic_DNA"/>
</dbReference>
<dbReference type="SUPFAM" id="SSF144232">
    <property type="entry name" value="HIT/MYND zinc finger-like"/>
    <property type="match status" value="1"/>
</dbReference>